<dbReference type="PROSITE" id="PS00723">
    <property type="entry name" value="POLYPRENYL_SYNTHASE_1"/>
    <property type="match status" value="1"/>
</dbReference>
<dbReference type="EMBL" id="AATS01000014">
    <property type="protein sequence ID" value="EAU53941.1"/>
    <property type="molecule type" value="Genomic_DNA"/>
</dbReference>
<dbReference type="PANTHER" id="PTHR12001:SF69">
    <property type="entry name" value="ALL TRANS-POLYPRENYL-DIPHOSPHATE SYNTHASE PDSS1"/>
    <property type="match status" value="1"/>
</dbReference>
<dbReference type="GO" id="GO:0008299">
    <property type="term" value="P:isoprenoid biosynthetic process"/>
    <property type="evidence" value="ECO:0007669"/>
    <property type="project" value="InterPro"/>
</dbReference>
<dbReference type="PANTHER" id="PTHR12001">
    <property type="entry name" value="GERANYLGERANYL PYROPHOSPHATE SYNTHASE"/>
    <property type="match status" value="1"/>
</dbReference>
<keyword evidence="4" id="KW-0479">Metal-binding</keyword>
<sequence length="325" mass="35576">MKSSLQRAVTLCKADMQLVDTCIHENLQSDIMMIPAIGHYIVNSGGKRLRPLLTLLTARLFGYQGKRHVPLSVVVEFIHTASLLHDDVVDSSDQRRGAPSANGVWGNQASVLVGDYLFSRAFQMMVSDGDMVMLKLMSDVTNALAEGEVLQLSRTFHLEMTEAECLEVIERKTAVLFKAATEVGAHVAGQSAQTIAAMAEYGMCLGVAFQLMDDALDYLAEAEDAGKPVGHDLEEGKITLPLIHAMQRDEALAERVEAVSERGGYEPGDREWVRERVAAQGGAEYAMQCAREYAGRAKKLLPEHADPEMKGLLADLADFSAHRPF</sequence>
<dbReference type="InterPro" id="IPR033749">
    <property type="entry name" value="Polyprenyl_synt_CS"/>
</dbReference>
<dbReference type="InterPro" id="IPR008949">
    <property type="entry name" value="Isoprenoid_synthase_dom_sf"/>
</dbReference>
<evidence type="ECO:0000313" key="8">
    <source>
        <dbReference type="Proteomes" id="UP000005297"/>
    </source>
</evidence>
<dbReference type="eggNOG" id="COG0142">
    <property type="taxonomic scope" value="Bacteria"/>
</dbReference>
<evidence type="ECO:0000256" key="1">
    <source>
        <dbReference type="ARBA" id="ARBA00001946"/>
    </source>
</evidence>
<dbReference type="RefSeq" id="WP_009850137.1">
    <property type="nucleotide sequence ID" value="NZ_DS022294.1"/>
</dbReference>
<name>Q0EXH5_9PROT</name>
<gene>
    <name evidence="7" type="ORF">SPV1_13122</name>
</gene>
<dbReference type="GO" id="GO:0004659">
    <property type="term" value="F:prenyltransferase activity"/>
    <property type="evidence" value="ECO:0007669"/>
    <property type="project" value="InterPro"/>
</dbReference>
<dbReference type="SFLD" id="SFLDS00005">
    <property type="entry name" value="Isoprenoid_Synthase_Type_I"/>
    <property type="match status" value="1"/>
</dbReference>
<comment type="caution">
    <text evidence="7">The sequence shown here is derived from an EMBL/GenBank/DDBJ whole genome shotgun (WGS) entry which is preliminary data.</text>
</comment>
<evidence type="ECO:0000256" key="6">
    <source>
        <dbReference type="RuleBase" id="RU004466"/>
    </source>
</evidence>
<dbReference type="SUPFAM" id="SSF48576">
    <property type="entry name" value="Terpenoid synthases"/>
    <property type="match status" value="1"/>
</dbReference>
<protein>
    <submittedName>
        <fullName evidence="7">Octaprenyl-diphosphate synthase</fullName>
    </submittedName>
</protein>
<organism evidence="7 8">
    <name type="scientific">Mariprofundus ferrooxydans PV-1</name>
    <dbReference type="NCBI Taxonomy" id="314345"/>
    <lineage>
        <taxon>Bacteria</taxon>
        <taxon>Pseudomonadati</taxon>
        <taxon>Pseudomonadota</taxon>
        <taxon>Candidatius Mariprofundia</taxon>
        <taxon>Mariprofundales</taxon>
        <taxon>Mariprofundaceae</taxon>
        <taxon>Mariprofundus</taxon>
    </lineage>
</organism>
<evidence type="ECO:0000256" key="2">
    <source>
        <dbReference type="ARBA" id="ARBA00006706"/>
    </source>
</evidence>
<keyword evidence="8" id="KW-1185">Reference proteome</keyword>
<dbReference type="InterPro" id="IPR000092">
    <property type="entry name" value="Polyprenyl_synt"/>
</dbReference>
<dbReference type="STRING" id="314344.AL013_09890"/>
<proteinExistence type="inferred from homology"/>
<evidence type="ECO:0000313" key="7">
    <source>
        <dbReference type="EMBL" id="EAU53941.1"/>
    </source>
</evidence>
<evidence type="ECO:0000256" key="3">
    <source>
        <dbReference type="ARBA" id="ARBA00022679"/>
    </source>
</evidence>
<dbReference type="OrthoDB" id="9805316at2"/>
<dbReference type="GO" id="GO:0046872">
    <property type="term" value="F:metal ion binding"/>
    <property type="evidence" value="ECO:0007669"/>
    <property type="project" value="UniProtKB-KW"/>
</dbReference>
<dbReference type="InParanoid" id="Q0EXH5"/>
<dbReference type="FunCoup" id="Q0EXH5">
    <property type="interactions" value="439"/>
</dbReference>
<dbReference type="Gene3D" id="1.10.600.10">
    <property type="entry name" value="Farnesyl Diphosphate Synthase"/>
    <property type="match status" value="1"/>
</dbReference>
<evidence type="ECO:0000256" key="4">
    <source>
        <dbReference type="ARBA" id="ARBA00022723"/>
    </source>
</evidence>
<comment type="similarity">
    <text evidence="2 6">Belongs to the FPP/GGPP synthase family.</text>
</comment>
<dbReference type="HOGENOM" id="CLU_014015_2_0_0"/>
<dbReference type="Proteomes" id="UP000005297">
    <property type="component" value="Unassembled WGS sequence"/>
</dbReference>
<dbReference type="Pfam" id="PF00348">
    <property type="entry name" value="polyprenyl_synt"/>
    <property type="match status" value="1"/>
</dbReference>
<keyword evidence="3 6" id="KW-0808">Transferase</keyword>
<reference evidence="7 8" key="1">
    <citation type="submission" date="2006-09" db="EMBL/GenBank/DDBJ databases">
        <authorList>
            <person name="Emerson D."/>
            <person name="Ferriera S."/>
            <person name="Johnson J."/>
            <person name="Kravitz S."/>
            <person name="Halpern A."/>
            <person name="Remington K."/>
            <person name="Beeson K."/>
            <person name="Tran B."/>
            <person name="Rogers Y.-H."/>
            <person name="Friedman R."/>
            <person name="Venter J.C."/>
        </authorList>
    </citation>
    <scope>NUCLEOTIDE SEQUENCE [LARGE SCALE GENOMIC DNA]</scope>
    <source>
        <strain evidence="7 8">PV-1</strain>
    </source>
</reference>
<comment type="cofactor">
    <cofactor evidence="1">
        <name>Mg(2+)</name>
        <dbReference type="ChEBI" id="CHEBI:18420"/>
    </cofactor>
</comment>
<keyword evidence="5" id="KW-0460">Magnesium</keyword>
<dbReference type="CDD" id="cd00685">
    <property type="entry name" value="Trans_IPPS_HT"/>
    <property type="match status" value="1"/>
</dbReference>
<evidence type="ECO:0000256" key="5">
    <source>
        <dbReference type="ARBA" id="ARBA00022842"/>
    </source>
</evidence>
<dbReference type="AlphaFoldDB" id="Q0EXH5"/>
<accession>Q0EXH5</accession>